<dbReference type="Proteomes" id="UP001152795">
    <property type="component" value="Unassembled WGS sequence"/>
</dbReference>
<dbReference type="InterPro" id="IPR013806">
    <property type="entry name" value="Kringle-like"/>
</dbReference>
<feature type="signal peptide" evidence="5">
    <location>
        <begin position="1"/>
        <end position="24"/>
    </location>
</feature>
<feature type="chain" id="PRO_5043714207" evidence="5">
    <location>
        <begin position="25"/>
        <end position="361"/>
    </location>
</feature>
<comment type="caution">
    <text evidence="6">The sequence shown here is derived from an EMBL/GenBank/DDBJ whole genome shotgun (WGS) entry which is preliminary data.</text>
</comment>
<dbReference type="SMART" id="SM00059">
    <property type="entry name" value="FN2"/>
    <property type="match status" value="2"/>
</dbReference>
<evidence type="ECO:0000256" key="2">
    <source>
        <dbReference type="ARBA" id="ARBA00023157"/>
    </source>
</evidence>
<dbReference type="InterPro" id="IPR000562">
    <property type="entry name" value="FN_type2_dom"/>
</dbReference>
<evidence type="ECO:0000256" key="3">
    <source>
        <dbReference type="PROSITE-ProRule" id="PRU00479"/>
    </source>
</evidence>
<dbReference type="OrthoDB" id="10217457at2759"/>
<keyword evidence="1" id="KW-0677">Repeat</keyword>
<dbReference type="PANTHER" id="PTHR35170">
    <property type="entry name" value="PROTEIN DD3-3"/>
    <property type="match status" value="1"/>
</dbReference>
<dbReference type="PANTHER" id="PTHR35170:SF2">
    <property type="entry name" value="PROTEIN DD3-3"/>
    <property type="match status" value="1"/>
</dbReference>
<dbReference type="Gene3D" id="2.10.10.10">
    <property type="entry name" value="Fibronectin, type II, collagen-binding"/>
    <property type="match status" value="2"/>
</dbReference>
<feature type="region of interest" description="Disordered" evidence="4">
    <location>
        <begin position="53"/>
        <end position="73"/>
    </location>
</feature>
<keyword evidence="7" id="KW-1185">Reference proteome</keyword>
<dbReference type="Pfam" id="PF00040">
    <property type="entry name" value="fn2"/>
    <property type="match status" value="2"/>
</dbReference>
<feature type="non-terminal residue" evidence="6">
    <location>
        <position position="1"/>
    </location>
</feature>
<dbReference type="CDD" id="cd00062">
    <property type="entry name" value="FN2"/>
    <property type="match status" value="2"/>
</dbReference>
<dbReference type="SUPFAM" id="SSF57440">
    <property type="entry name" value="Kringle-like"/>
    <property type="match status" value="2"/>
</dbReference>
<accession>A0A7D9DYL6</accession>
<evidence type="ECO:0000256" key="4">
    <source>
        <dbReference type="SAM" id="MobiDB-lite"/>
    </source>
</evidence>
<proteinExistence type="predicted"/>
<dbReference type="FunFam" id="2.10.10.10:FF:000009">
    <property type="entry name" value="Epididymal sperm-binding protein 1"/>
    <property type="match status" value="1"/>
</dbReference>
<protein>
    <submittedName>
        <fullName evidence="6">Uncharacterized protein</fullName>
    </submittedName>
</protein>
<evidence type="ECO:0000256" key="1">
    <source>
        <dbReference type="ARBA" id="ARBA00022737"/>
    </source>
</evidence>
<gene>
    <name evidence="6" type="ORF">PACLA_8A057570</name>
</gene>
<organism evidence="6 7">
    <name type="scientific">Paramuricea clavata</name>
    <name type="common">Red gorgonian</name>
    <name type="synonym">Violescent sea-whip</name>
    <dbReference type="NCBI Taxonomy" id="317549"/>
    <lineage>
        <taxon>Eukaryota</taxon>
        <taxon>Metazoa</taxon>
        <taxon>Cnidaria</taxon>
        <taxon>Anthozoa</taxon>
        <taxon>Octocorallia</taxon>
        <taxon>Malacalcyonacea</taxon>
        <taxon>Plexauridae</taxon>
        <taxon>Paramuricea</taxon>
    </lineage>
</organism>
<dbReference type="AlphaFoldDB" id="A0A7D9DYL6"/>
<dbReference type="EMBL" id="CACRXK020002741">
    <property type="protein sequence ID" value="CAB3995830.1"/>
    <property type="molecule type" value="Genomic_DNA"/>
</dbReference>
<comment type="caution">
    <text evidence="3">Lacks conserved residue(s) required for the propagation of feature annotation.</text>
</comment>
<dbReference type="InterPro" id="IPR053320">
    <property type="entry name" value="Protein_DD3-3_O-glyco"/>
</dbReference>
<evidence type="ECO:0000313" key="6">
    <source>
        <dbReference type="EMBL" id="CAB3995830.1"/>
    </source>
</evidence>
<sequence>MTFICLLSATTLVLAGLLVSLSDADVFLHNPRGSNNRLNKAGAARANNNRLFDSQNNANGGYNVGDKDQKSNSEETQFNMHYFQSGKGYSSSSGLRGKSLLTIEWTNQHGCGDRDLNCNIVLQYRCQDDTKHPTLNSHSMRNGRDTATPEYQKRSYTRRSDKNSALPRDSGRGLHEPWEWYDKCVKRNRVGIKCPAITTRGTCCVFPFKYKNTLYQSCTKVDHGNTLWCATTSNYDKDRKWGNCKMTQPKDTANCAVKTTSRTCCVFPFKYKNRLYRSCTKVDNGNTLWCATTSNYDKDRKWGNCIITRRKRGSDDSPNLKNYDEQTTGGMFDPYLKNYDEQTTGGMFDPYLKNYDEQASG</sequence>
<feature type="region of interest" description="Disordered" evidence="4">
    <location>
        <begin position="132"/>
        <end position="171"/>
    </location>
</feature>
<evidence type="ECO:0000313" key="7">
    <source>
        <dbReference type="Proteomes" id="UP001152795"/>
    </source>
</evidence>
<evidence type="ECO:0000256" key="5">
    <source>
        <dbReference type="SAM" id="SignalP"/>
    </source>
</evidence>
<dbReference type="InterPro" id="IPR036943">
    <property type="entry name" value="FN_type2_sf"/>
</dbReference>
<name>A0A7D9DYL6_PARCT</name>
<keyword evidence="2" id="KW-1015">Disulfide bond</keyword>
<keyword evidence="5" id="KW-0732">Signal</keyword>
<dbReference type="PRINTS" id="PR00013">
    <property type="entry name" value="FNTYPEII"/>
</dbReference>
<reference evidence="6" key="1">
    <citation type="submission" date="2020-04" db="EMBL/GenBank/DDBJ databases">
        <authorList>
            <person name="Alioto T."/>
            <person name="Alioto T."/>
            <person name="Gomez Garrido J."/>
        </authorList>
    </citation>
    <scope>NUCLEOTIDE SEQUENCE</scope>
    <source>
        <strain evidence="6">A484AB</strain>
    </source>
</reference>
<dbReference type="PROSITE" id="PS51092">
    <property type="entry name" value="FN2_2"/>
    <property type="match status" value="2"/>
</dbReference>